<evidence type="ECO:0008006" key="3">
    <source>
        <dbReference type="Google" id="ProtNLM"/>
    </source>
</evidence>
<dbReference type="Pfam" id="PF14375">
    <property type="entry name" value="Cys_rich_CWC"/>
    <property type="match status" value="1"/>
</dbReference>
<accession>A0A3S1F0U9</accession>
<comment type="caution">
    <text evidence="1">The sequence shown here is derived from an EMBL/GenBank/DDBJ whole genome shotgun (WGS) entry which is preliminary data.</text>
</comment>
<dbReference type="EMBL" id="RXFT01000005">
    <property type="protein sequence ID" value="RUR68060.1"/>
    <property type="molecule type" value="Genomic_DNA"/>
</dbReference>
<name>A0A3S1F0U9_9BURK</name>
<reference evidence="1 2" key="1">
    <citation type="submission" date="2018-12" db="EMBL/GenBank/DDBJ databases">
        <title>The genome sequences of Variovorax guangxiensis DSM 27352.</title>
        <authorList>
            <person name="Gao J."/>
            <person name="Sun J."/>
        </authorList>
    </citation>
    <scope>NUCLEOTIDE SEQUENCE [LARGE SCALE GENOMIC DNA]</scope>
    <source>
        <strain evidence="1 2">DSM 27352</strain>
    </source>
</reference>
<dbReference type="InterPro" id="IPR032720">
    <property type="entry name" value="Cys_rich_CWC"/>
</dbReference>
<sequence length="89" mass="9536">MMSTTAEAPAGLIDATRCPLCGEANRCAMEIERETGQAQPPCWCMQVDFSKAPLTNLPEEMRGLACVCMRCATGRQADPAARPSSQDDA</sequence>
<proteinExistence type="predicted"/>
<dbReference type="AlphaFoldDB" id="A0A3S1F0U9"/>
<gene>
    <name evidence="1" type="ORF">EJP67_13435</name>
</gene>
<dbReference type="OrthoDB" id="8912324at2"/>
<dbReference type="RefSeq" id="WP_126022219.1">
    <property type="nucleotide sequence ID" value="NZ_RXFT01000005.1"/>
</dbReference>
<protein>
    <recommendedName>
        <fullName evidence="3">Cysteine-rich CWC family protein</fullName>
    </recommendedName>
</protein>
<organism evidence="1 2">
    <name type="scientific">Variovorax guangxiensis</name>
    <dbReference type="NCBI Taxonomy" id="1775474"/>
    <lineage>
        <taxon>Bacteria</taxon>
        <taxon>Pseudomonadati</taxon>
        <taxon>Pseudomonadota</taxon>
        <taxon>Betaproteobacteria</taxon>
        <taxon>Burkholderiales</taxon>
        <taxon>Comamonadaceae</taxon>
        <taxon>Variovorax</taxon>
    </lineage>
</organism>
<dbReference type="Proteomes" id="UP000281118">
    <property type="component" value="Unassembled WGS sequence"/>
</dbReference>
<evidence type="ECO:0000313" key="2">
    <source>
        <dbReference type="Proteomes" id="UP000281118"/>
    </source>
</evidence>
<evidence type="ECO:0000313" key="1">
    <source>
        <dbReference type="EMBL" id="RUR68060.1"/>
    </source>
</evidence>